<dbReference type="NCBIfam" id="NF007353">
    <property type="entry name" value="PRK09848.1"/>
    <property type="match status" value="1"/>
</dbReference>
<proteinExistence type="predicted"/>
<evidence type="ECO:0000313" key="7">
    <source>
        <dbReference type="EMBL" id="TKG70920.1"/>
    </source>
</evidence>
<evidence type="ECO:0000256" key="5">
    <source>
        <dbReference type="ARBA" id="ARBA00023136"/>
    </source>
</evidence>
<dbReference type="PANTHER" id="PTHR11328">
    <property type="entry name" value="MAJOR FACILITATOR SUPERFAMILY DOMAIN-CONTAINING PROTEIN"/>
    <property type="match status" value="1"/>
</dbReference>
<evidence type="ECO:0000256" key="4">
    <source>
        <dbReference type="ARBA" id="ARBA00022989"/>
    </source>
</evidence>
<protein>
    <submittedName>
        <fullName evidence="7">Glucuronide transporter</fullName>
    </submittedName>
</protein>
<feature type="transmembrane region" description="Helical" evidence="6">
    <location>
        <begin position="87"/>
        <end position="107"/>
    </location>
</feature>
<keyword evidence="4 6" id="KW-1133">Transmembrane helix</keyword>
<dbReference type="NCBIfam" id="TIGR00792">
    <property type="entry name" value="gph"/>
    <property type="match status" value="1"/>
</dbReference>
<dbReference type="PANTHER" id="PTHR11328:SF39">
    <property type="entry name" value="2,3-DIHYDROXYPROPANE-1-SULFONATE EXPORTER-RELATED"/>
    <property type="match status" value="1"/>
</dbReference>
<feature type="transmembrane region" description="Helical" evidence="6">
    <location>
        <begin position="408"/>
        <end position="432"/>
    </location>
</feature>
<dbReference type="Pfam" id="PF13347">
    <property type="entry name" value="MFS_2"/>
    <property type="match status" value="1"/>
</dbReference>
<evidence type="ECO:0000313" key="8">
    <source>
        <dbReference type="Proteomes" id="UP000309992"/>
    </source>
</evidence>
<comment type="subcellular location">
    <subcellularLocation>
        <location evidence="1">Cell membrane</location>
        <topology evidence="1">Multi-pass membrane protein</topology>
    </subcellularLocation>
</comment>
<feature type="transmembrane region" description="Helical" evidence="6">
    <location>
        <begin position="237"/>
        <end position="262"/>
    </location>
</feature>
<organism evidence="7 8">
    <name type="scientific">Prauserella endophytica</name>
    <dbReference type="NCBI Taxonomy" id="1592324"/>
    <lineage>
        <taxon>Bacteria</taxon>
        <taxon>Bacillati</taxon>
        <taxon>Actinomycetota</taxon>
        <taxon>Actinomycetes</taxon>
        <taxon>Pseudonocardiales</taxon>
        <taxon>Pseudonocardiaceae</taxon>
        <taxon>Prauserella</taxon>
        <taxon>Prauserella coralliicola group</taxon>
    </lineage>
</organism>
<keyword evidence="3 6" id="KW-0812">Transmembrane</keyword>
<feature type="transmembrane region" description="Helical" evidence="6">
    <location>
        <begin position="185"/>
        <end position="207"/>
    </location>
</feature>
<dbReference type="InterPro" id="IPR039672">
    <property type="entry name" value="MFS_2"/>
</dbReference>
<keyword evidence="2" id="KW-1003">Cell membrane</keyword>
<gene>
    <name evidence="7" type="primary">uidB</name>
    <name evidence="7" type="ORF">FCN18_15500</name>
</gene>
<feature type="transmembrane region" description="Helical" evidence="6">
    <location>
        <begin position="377"/>
        <end position="396"/>
    </location>
</feature>
<comment type="caution">
    <text evidence="7">The sequence shown here is derived from an EMBL/GenBank/DDBJ whole genome shotgun (WGS) entry which is preliminary data.</text>
</comment>
<dbReference type="SUPFAM" id="SSF103473">
    <property type="entry name" value="MFS general substrate transporter"/>
    <property type="match status" value="1"/>
</dbReference>
<dbReference type="RefSeq" id="WP_112267652.1">
    <property type="nucleotide sequence ID" value="NZ_SWMS01000007.1"/>
</dbReference>
<dbReference type="Gene3D" id="1.20.1250.20">
    <property type="entry name" value="MFS general substrate transporter like domains"/>
    <property type="match status" value="2"/>
</dbReference>
<dbReference type="EMBL" id="SWMS01000007">
    <property type="protein sequence ID" value="TKG70920.1"/>
    <property type="molecule type" value="Genomic_DNA"/>
</dbReference>
<dbReference type="Proteomes" id="UP000309992">
    <property type="component" value="Unassembled WGS sequence"/>
</dbReference>
<evidence type="ECO:0000256" key="1">
    <source>
        <dbReference type="ARBA" id="ARBA00004651"/>
    </source>
</evidence>
<dbReference type="CDD" id="cd17332">
    <property type="entry name" value="MFS_MelB_like"/>
    <property type="match status" value="1"/>
</dbReference>
<name>A0ABY2S740_9PSEU</name>
<feature type="transmembrane region" description="Helical" evidence="6">
    <location>
        <begin position="42"/>
        <end position="66"/>
    </location>
</feature>
<feature type="transmembrane region" description="Helical" evidence="6">
    <location>
        <begin position="158"/>
        <end position="179"/>
    </location>
</feature>
<feature type="transmembrane region" description="Helical" evidence="6">
    <location>
        <begin position="302"/>
        <end position="320"/>
    </location>
</feature>
<accession>A0ABY2S740</accession>
<dbReference type="PROSITE" id="PS00872">
    <property type="entry name" value="NA_GALACTOSIDE_SYMP"/>
    <property type="match status" value="1"/>
</dbReference>
<evidence type="ECO:0000256" key="6">
    <source>
        <dbReference type="SAM" id="Phobius"/>
    </source>
</evidence>
<dbReference type="InterPro" id="IPR036259">
    <property type="entry name" value="MFS_trans_sf"/>
</dbReference>
<sequence length="462" mass="49160">MTTTTEEGKSGSGRLSWAAIVGYGAGDAGNNLAFMMSTMFLLVYYTDVVGISAAAVGTMFLVLRVFDAFTDLVAGRVVDRVSTRWGKFRPFILFGSVPLLLLSVATFNVPELGESGALLYAYLTYAGLGVAYTLVNIPYGSLAAAMTQDSAERSKLSVARSLGSATVAALLGAVLAPMLSKSNDLQAIFTTATLAFVVVGTACYMFLFFTAKERVERAVPRVTLRQSYRVVKGNKPLALLCLSALLLLSALMAKSTAQIYLIRDVFDALHLMPFLSIGQLVVNFAVAPFVPRIVRRWGKRAAYIGSGLVAAGGGFVAFVAPNVWVAFTALMLSLPGLSLVTTIIYALEADTVEYGEWKTGVRSEGTIYAVFSFTRKAGQAVGGALGAYALALGGYVGSAMEQTTAAEWGIRAGAALVPALLTLGAVLIMLAYPLTDKVHAKLVQEIRQRRQDTNTDLHEESV</sequence>
<keyword evidence="5 6" id="KW-0472">Membrane</keyword>
<dbReference type="InterPro" id="IPR001927">
    <property type="entry name" value="Na/Gal_symport"/>
</dbReference>
<feature type="transmembrane region" description="Helical" evidence="6">
    <location>
        <begin position="119"/>
        <end position="137"/>
    </location>
</feature>
<keyword evidence="8" id="KW-1185">Reference proteome</keyword>
<reference evidence="7 8" key="1">
    <citation type="journal article" date="2015" name="Antonie Van Leeuwenhoek">
        <title>Prauserella endophytica sp. nov., an endophytic actinobacterium isolated from Tamarix taklamakanensis.</title>
        <authorList>
            <person name="Liu J.M."/>
            <person name="Habden X."/>
            <person name="Guo L."/>
            <person name="Tuo L."/>
            <person name="Jiang Z.K."/>
            <person name="Liu S.W."/>
            <person name="Liu X.F."/>
            <person name="Chen L."/>
            <person name="Li R.F."/>
            <person name="Zhang Y.Q."/>
            <person name="Sun C.H."/>
        </authorList>
    </citation>
    <scope>NUCLEOTIDE SEQUENCE [LARGE SCALE GENOMIC DNA]</scope>
    <source>
        <strain evidence="7 8">CGMCC 4.7182</strain>
    </source>
</reference>
<evidence type="ECO:0000256" key="3">
    <source>
        <dbReference type="ARBA" id="ARBA00022692"/>
    </source>
</evidence>
<dbReference type="InterPro" id="IPR018043">
    <property type="entry name" value="Na/Gal_symport_CS"/>
</dbReference>
<evidence type="ECO:0000256" key="2">
    <source>
        <dbReference type="ARBA" id="ARBA00022475"/>
    </source>
</evidence>
<feature type="transmembrane region" description="Helical" evidence="6">
    <location>
        <begin position="268"/>
        <end position="290"/>
    </location>
</feature>